<dbReference type="OrthoDB" id="756370at2759"/>
<keyword evidence="2" id="KW-1185">Reference proteome</keyword>
<accession>A0A8T0DCU1</accession>
<dbReference type="Proteomes" id="UP000699462">
    <property type="component" value="Unassembled WGS sequence"/>
</dbReference>
<proteinExistence type="predicted"/>
<organism evidence="1 2">
    <name type="scientific">Paragonimus westermani</name>
    <dbReference type="NCBI Taxonomy" id="34504"/>
    <lineage>
        <taxon>Eukaryota</taxon>
        <taxon>Metazoa</taxon>
        <taxon>Spiralia</taxon>
        <taxon>Lophotrochozoa</taxon>
        <taxon>Platyhelminthes</taxon>
        <taxon>Trematoda</taxon>
        <taxon>Digenea</taxon>
        <taxon>Plagiorchiida</taxon>
        <taxon>Troglotremata</taxon>
        <taxon>Troglotrematidae</taxon>
        <taxon>Paragonimus</taxon>
    </lineage>
</organism>
<reference evidence="1 2" key="1">
    <citation type="submission" date="2019-07" db="EMBL/GenBank/DDBJ databases">
        <title>Annotation for the trematode Paragonimus westermani.</title>
        <authorList>
            <person name="Choi Y.-J."/>
        </authorList>
    </citation>
    <scope>NUCLEOTIDE SEQUENCE [LARGE SCALE GENOMIC DNA]</scope>
    <source>
        <strain evidence="1">180907_Pwestermani</strain>
    </source>
</reference>
<dbReference type="AlphaFoldDB" id="A0A8T0DCU1"/>
<protein>
    <submittedName>
        <fullName evidence="1">WD repeat-containing protein 18</fullName>
    </submittedName>
</protein>
<dbReference type="InterPro" id="IPR015943">
    <property type="entry name" value="WD40/YVTN_repeat-like_dom_sf"/>
</dbReference>
<evidence type="ECO:0000313" key="1">
    <source>
        <dbReference type="EMBL" id="KAF8565590.1"/>
    </source>
</evidence>
<dbReference type="InterPro" id="IPR036322">
    <property type="entry name" value="WD40_repeat_dom_sf"/>
</dbReference>
<name>A0A8T0DCU1_9TREM</name>
<dbReference type="Gene3D" id="2.130.10.10">
    <property type="entry name" value="YVTN repeat-like/Quinoprotein amine dehydrogenase"/>
    <property type="match status" value="1"/>
</dbReference>
<comment type="caution">
    <text evidence="1">The sequence shown here is derived from an EMBL/GenBank/DDBJ whole genome shotgun (WGS) entry which is preliminary data.</text>
</comment>
<dbReference type="SUPFAM" id="SSF50978">
    <property type="entry name" value="WD40 repeat-like"/>
    <property type="match status" value="1"/>
</dbReference>
<evidence type="ECO:0000313" key="2">
    <source>
        <dbReference type="Proteomes" id="UP000699462"/>
    </source>
</evidence>
<sequence length="471" mass="51480">MFPILLTTTNEKQPDCVVAWDPLGGNPIATLSGELAVRNTLTCFNEGVACAAAQKPFIQVWNFQSSASTYRRILTKGMVGAITFTPDSEYVFIAFEREVYVYQTSSGCLVGVLEDYPTNPLMLATADLSGFLACWSLTGLMDELSLLSSHTVLKPHVSTTDDTESSQPKPNHTPVWYIIQASQGLPRLTFAENVLLVCGTEGLKILSLFDGTVLCVTLTDVLGGLYSVCAAPGFDCRIFCGGSDGLLYTSCFEASQMCLTSNKEFRRCFTDSKLSASQKTITEILLPSTHPNLLIVGARGGLIEFSVLNSAIATEQSGPCQLTGLCLAPRPDWLSVMDGAVDANNQTGFTLGSQSATTELSENDESGAGVVGRTHCGIEPFKRHFGWYLDDLVRVRLPSVSERANLTRQHADNYLDDFRINMTDSTDMQQQRQTPSEKDELSDLRAQINKLTTANRELLRRLVDRELQSAS</sequence>
<gene>
    <name evidence="1" type="ORF">P879_09034</name>
</gene>
<dbReference type="EMBL" id="JTDF01006470">
    <property type="protein sequence ID" value="KAF8565590.1"/>
    <property type="molecule type" value="Genomic_DNA"/>
</dbReference>